<gene>
    <name evidence="1" type="ordered locus">Trad_0596</name>
</gene>
<evidence type="ECO:0000313" key="2">
    <source>
        <dbReference type="Proteomes" id="UP000000379"/>
    </source>
</evidence>
<dbReference type="HOGENOM" id="CLU_1354115_0_0_0"/>
<name>D7CSW5_TRURR</name>
<dbReference type="KEGG" id="tra:Trad_0596"/>
<accession>D7CSW5</accession>
<keyword evidence="2" id="KW-1185">Reference proteome</keyword>
<reference evidence="1 2" key="2">
    <citation type="journal article" date="2011" name="Stand. Genomic Sci.">
        <title>Complete genome sequence of Truepera radiovictrix type strain (RQ-24).</title>
        <authorList>
            <person name="Ivanova N."/>
            <person name="Rohde C."/>
            <person name="Munk C."/>
            <person name="Nolan M."/>
            <person name="Lucas S."/>
            <person name="Del Rio T.G."/>
            <person name="Tice H."/>
            <person name="Deshpande S."/>
            <person name="Cheng J.F."/>
            <person name="Tapia R."/>
            <person name="Han C."/>
            <person name="Goodwin L."/>
            <person name="Pitluck S."/>
            <person name="Liolios K."/>
            <person name="Mavromatis K."/>
            <person name="Mikhailova N."/>
            <person name="Pati A."/>
            <person name="Chen A."/>
            <person name="Palaniappan K."/>
            <person name="Land M."/>
            <person name="Hauser L."/>
            <person name="Chang Y.J."/>
            <person name="Jeffries C.D."/>
            <person name="Brambilla E."/>
            <person name="Rohde M."/>
            <person name="Goker M."/>
            <person name="Tindall B.J."/>
            <person name="Woyke T."/>
            <person name="Bristow J."/>
            <person name="Eisen J.A."/>
            <person name="Markowitz V."/>
            <person name="Hugenholtz P."/>
            <person name="Kyrpides N.C."/>
            <person name="Klenk H.P."/>
            <person name="Lapidus A."/>
        </authorList>
    </citation>
    <scope>NUCLEOTIDE SEQUENCE [LARGE SCALE GENOMIC DNA]</scope>
    <source>
        <strain evidence="2">DSM 17093 / CIP 108686 / LMG 22925 / RQ-24</strain>
    </source>
</reference>
<sequence>MRRKSLEVFVWGAAVAWVVASTPLTVARAGGELMEPLAAVELYGTVCDARALRVGGETVHFVCEFDPAFEAGLIGMPRITEETVAAVTLVQRHAASGAPLERQAVQGRVSQLRLYGGTECRHSGEGEVLAAGGERLTYTCTSAGADAGTEVALVGPLRVEGDAVLADRVVLARTERGPSPLRSERFAVEALTVDVEGYLQGR</sequence>
<dbReference type="EMBL" id="CP002049">
    <property type="protein sequence ID" value="ADI13732.1"/>
    <property type="molecule type" value="Genomic_DNA"/>
</dbReference>
<reference evidence="2" key="1">
    <citation type="submission" date="2010-05" db="EMBL/GenBank/DDBJ databases">
        <title>The complete genome of Truepera radiovictris DSM 17093.</title>
        <authorList>
            <consortium name="US DOE Joint Genome Institute (JGI-PGF)"/>
            <person name="Lucas S."/>
            <person name="Copeland A."/>
            <person name="Lapidus A."/>
            <person name="Glavina del Rio T."/>
            <person name="Dalin E."/>
            <person name="Tice H."/>
            <person name="Bruce D."/>
            <person name="Goodwin L."/>
            <person name="Pitluck S."/>
            <person name="Kyrpides N."/>
            <person name="Mavromatis K."/>
            <person name="Ovchinnikova G."/>
            <person name="Munk A.C."/>
            <person name="Detter J.C."/>
            <person name="Han C."/>
            <person name="Tapia R."/>
            <person name="Land M."/>
            <person name="Hauser L."/>
            <person name="Markowitz V."/>
            <person name="Cheng J.-F."/>
            <person name="Hugenholtz P."/>
            <person name="Woyke T."/>
            <person name="Wu D."/>
            <person name="Tindall B."/>
            <person name="Pomrenke H.G."/>
            <person name="Brambilla E."/>
            <person name="Klenk H.-P."/>
            <person name="Eisen J.A."/>
        </authorList>
    </citation>
    <scope>NUCLEOTIDE SEQUENCE [LARGE SCALE GENOMIC DNA]</scope>
    <source>
        <strain evidence="2">DSM 17093 / CIP 108686 / LMG 22925 / RQ-24</strain>
    </source>
</reference>
<protein>
    <submittedName>
        <fullName evidence="1">Uncharacterized protein</fullName>
    </submittedName>
</protein>
<proteinExistence type="predicted"/>
<dbReference type="AlphaFoldDB" id="D7CSW5"/>
<evidence type="ECO:0000313" key="1">
    <source>
        <dbReference type="EMBL" id="ADI13732.1"/>
    </source>
</evidence>
<dbReference type="Proteomes" id="UP000000379">
    <property type="component" value="Chromosome"/>
</dbReference>
<dbReference type="RefSeq" id="WP_013177112.1">
    <property type="nucleotide sequence ID" value="NC_014221.1"/>
</dbReference>
<dbReference type="STRING" id="649638.Trad_0596"/>
<organism evidence="1 2">
    <name type="scientific">Truepera radiovictrix (strain DSM 17093 / CIP 108686 / LMG 22925 / RQ-24)</name>
    <dbReference type="NCBI Taxonomy" id="649638"/>
    <lineage>
        <taxon>Bacteria</taxon>
        <taxon>Thermotogati</taxon>
        <taxon>Deinococcota</taxon>
        <taxon>Deinococci</taxon>
        <taxon>Trueperales</taxon>
        <taxon>Trueperaceae</taxon>
        <taxon>Truepera</taxon>
    </lineage>
</organism>